<gene>
    <name evidence="1" type="ORF">SAMN05192583_0891</name>
</gene>
<organism evidence="1 2">
    <name type="scientific">Sphingomonas gellani</name>
    <dbReference type="NCBI Taxonomy" id="1166340"/>
    <lineage>
        <taxon>Bacteria</taxon>
        <taxon>Pseudomonadati</taxon>
        <taxon>Pseudomonadota</taxon>
        <taxon>Alphaproteobacteria</taxon>
        <taxon>Sphingomonadales</taxon>
        <taxon>Sphingomonadaceae</taxon>
        <taxon>Sphingomonas</taxon>
    </lineage>
</organism>
<name>A0A1H7ZZG6_9SPHN</name>
<evidence type="ECO:0000313" key="2">
    <source>
        <dbReference type="Proteomes" id="UP000199206"/>
    </source>
</evidence>
<keyword evidence="2" id="KW-1185">Reference proteome</keyword>
<evidence type="ECO:0000313" key="1">
    <source>
        <dbReference type="EMBL" id="SEM62899.1"/>
    </source>
</evidence>
<reference evidence="2" key="1">
    <citation type="submission" date="2016-10" db="EMBL/GenBank/DDBJ databases">
        <authorList>
            <person name="Varghese N."/>
            <person name="Submissions S."/>
        </authorList>
    </citation>
    <scope>NUCLEOTIDE SEQUENCE [LARGE SCALE GENOMIC DNA]</scope>
    <source>
        <strain evidence="2">S6-262</strain>
    </source>
</reference>
<protein>
    <submittedName>
        <fullName evidence="1">Uncharacterized protein</fullName>
    </submittedName>
</protein>
<proteinExistence type="predicted"/>
<dbReference type="STRING" id="1166340.SAMN05192583_0891"/>
<sequence>MMMAQSVCADTAMLTEILPRIEAAIINPAEAGDEEEEDDHADA</sequence>
<dbReference type="Proteomes" id="UP000199206">
    <property type="component" value="Unassembled WGS sequence"/>
</dbReference>
<dbReference type="EMBL" id="FOCF01000001">
    <property type="protein sequence ID" value="SEM62899.1"/>
    <property type="molecule type" value="Genomic_DNA"/>
</dbReference>
<accession>A0A1H7ZZG6</accession>
<dbReference type="AlphaFoldDB" id="A0A1H7ZZG6"/>